<organism evidence="9 10">
    <name type="scientific">Paenibacillus larvae subsp. pulvifaciens</name>
    <dbReference type="NCBI Taxonomy" id="1477"/>
    <lineage>
        <taxon>Bacteria</taxon>
        <taxon>Bacillati</taxon>
        <taxon>Bacillota</taxon>
        <taxon>Bacilli</taxon>
        <taxon>Bacillales</taxon>
        <taxon>Paenibacillaceae</taxon>
        <taxon>Paenibacillus</taxon>
    </lineage>
</organism>
<accession>A0A1V0UV23</accession>
<proteinExistence type="inferred from homology"/>
<dbReference type="EMBL" id="CP020557">
    <property type="protein sequence ID" value="ARF69024.1"/>
    <property type="molecule type" value="Genomic_DNA"/>
</dbReference>
<dbReference type="SUPFAM" id="SSF56112">
    <property type="entry name" value="Protein kinase-like (PK-like)"/>
    <property type="match status" value="1"/>
</dbReference>
<keyword evidence="7" id="KW-0028">Amino-acid biosynthesis</keyword>
<dbReference type="Gene3D" id="3.30.200.20">
    <property type="entry name" value="Phosphorylase Kinase, domain 1"/>
    <property type="match status" value="1"/>
</dbReference>
<comment type="subunit">
    <text evidence="2 7">Homodimer.</text>
</comment>
<feature type="binding site" evidence="7">
    <location>
        <begin position="111"/>
        <end position="113"/>
    </location>
    <ligand>
        <name>ATP</name>
        <dbReference type="ChEBI" id="CHEBI:30616"/>
    </ligand>
</feature>
<evidence type="ECO:0000313" key="10">
    <source>
        <dbReference type="Proteomes" id="UP000192727"/>
    </source>
</evidence>
<dbReference type="Proteomes" id="UP000192727">
    <property type="component" value="Chromosome"/>
</dbReference>
<dbReference type="PIRSF" id="PIRSF031134">
    <property type="entry name" value="MTRK"/>
    <property type="match status" value="1"/>
</dbReference>
<dbReference type="InterPro" id="IPR002575">
    <property type="entry name" value="Aminoglycoside_PTrfase"/>
</dbReference>
<dbReference type="Gene3D" id="3.90.1200.10">
    <property type="match status" value="1"/>
</dbReference>
<dbReference type="UniPathway" id="UPA00904">
    <property type="reaction ID" value="UER00872"/>
</dbReference>
<feature type="binding site" evidence="7">
    <location>
        <begin position="246"/>
        <end position="248"/>
    </location>
    <ligand>
        <name>ATP</name>
        <dbReference type="ChEBI" id="CHEBI:30616"/>
    </ligand>
</feature>
<dbReference type="Pfam" id="PF01636">
    <property type="entry name" value="APH"/>
    <property type="match status" value="1"/>
</dbReference>
<reference evidence="9 10" key="1">
    <citation type="submission" date="2017-03" db="EMBL/GenBank/DDBJ databases">
        <title>Paenibacillus larvae genome sequencing.</title>
        <authorList>
            <person name="Dingman D.W."/>
        </authorList>
    </citation>
    <scope>NUCLEOTIDE SEQUENCE [LARGE SCALE GENOMIC DNA]</scope>
    <source>
        <strain evidence="9 10">SAG 10367</strain>
    </source>
</reference>
<evidence type="ECO:0000256" key="1">
    <source>
        <dbReference type="ARBA" id="ARBA00010165"/>
    </source>
</evidence>
<dbReference type="GO" id="GO:0005524">
    <property type="term" value="F:ATP binding"/>
    <property type="evidence" value="ECO:0007669"/>
    <property type="project" value="UniProtKB-UniRule"/>
</dbReference>
<dbReference type="GO" id="GO:0046522">
    <property type="term" value="F:S-methyl-5-thioribose kinase activity"/>
    <property type="evidence" value="ECO:0007669"/>
    <property type="project" value="UniProtKB-UniRule"/>
</dbReference>
<feature type="binding site" evidence="7">
    <location>
        <position position="229"/>
    </location>
    <ligand>
        <name>substrate</name>
    </ligand>
</feature>
<evidence type="ECO:0000256" key="2">
    <source>
        <dbReference type="ARBA" id="ARBA00011738"/>
    </source>
</evidence>
<dbReference type="EC" id="2.7.1.100" evidence="7"/>
<sequence>MSTYHPFTEREAIDYARSIPQFFEAGANLACSEIGDGNLNLVFQVKDTISGKSIIVKQALPYAKVVGESWPLTLDRARIESEALKLQGRLCPDLVPKVYVYEPELALTVMEDLSDYTIMRKGLMDGNSYPLFAEHIADFLAHTLFFTSDFGMHQQEKKQLVKAFINPELCKITEDLIFDDPYTDSPNNQFEPGLAEEVQALWRDRELHMEAAILRQTFLTHAQALLHGDLHTGSIFIKPDSTKIIDPEFAYYGPMGFDIGAVIANLLLNFAGQEAWSKEDAGRIVFRTYLLETVRGLWNRLDRKFRHLWNTQTVDRMAETPGYQDWYMERLLQDTAGFAGCKMVRRIVGLAHVADIDGIEDDRKRGIAQRMALAIGTSLIKQNRRITSVEQLIDFAEAALDGSLDTANN</sequence>
<evidence type="ECO:0000259" key="8">
    <source>
        <dbReference type="Pfam" id="PF01636"/>
    </source>
</evidence>
<evidence type="ECO:0000256" key="6">
    <source>
        <dbReference type="ARBA" id="ARBA00022840"/>
    </source>
</evidence>
<dbReference type="NCBIfam" id="TIGR01767">
    <property type="entry name" value="MTRK"/>
    <property type="match status" value="1"/>
</dbReference>
<name>A0A1V0UV23_9BACL</name>
<keyword evidence="7" id="KW-0486">Methionine biosynthesis</keyword>
<evidence type="ECO:0000256" key="4">
    <source>
        <dbReference type="ARBA" id="ARBA00022741"/>
    </source>
</evidence>
<keyword evidence="3 7" id="KW-0808">Transferase</keyword>
<evidence type="ECO:0000313" key="9">
    <source>
        <dbReference type="EMBL" id="ARF69024.1"/>
    </source>
</evidence>
<dbReference type="GO" id="GO:0019509">
    <property type="term" value="P:L-methionine salvage from methylthioadenosine"/>
    <property type="evidence" value="ECO:0007669"/>
    <property type="project" value="UniProtKB-UniRule"/>
</dbReference>
<evidence type="ECO:0000256" key="7">
    <source>
        <dbReference type="HAMAP-Rule" id="MF_01683"/>
    </source>
</evidence>
<keyword evidence="6 7" id="KW-0067">ATP-binding</keyword>
<keyword evidence="5 7" id="KW-0418">Kinase</keyword>
<evidence type="ECO:0000256" key="3">
    <source>
        <dbReference type="ARBA" id="ARBA00022679"/>
    </source>
</evidence>
<feature type="domain" description="Aminoglycoside phosphotransferase" evidence="8">
    <location>
        <begin position="32"/>
        <end position="269"/>
    </location>
</feature>
<feature type="binding site" evidence="7">
    <location>
        <position position="345"/>
    </location>
    <ligand>
        <name>substrate</name>
    </ligand>
</feature>
<dbReference type="PANTHER" id="PTHR34273">
    <property type="entry name" value="METHYLTHIORIBOSE KINASE"/>
    <property type="match status" value="1"/>
</dbReference>
<comment type="catalytic activity">
    <reaction evidence="7">
        <text>5-(methylsulfanyl)-D-ribose + ATP = 5-(methylsulfanyl)-alpha-D-ribose 1-phosphate + ADP + H(+)</text>
        <dbReference type="Rhea" id="RHEA:22312"/>
        <dbReference type="ChEBI" id="CHEBI:15378"/>
        <dbReference type="ChEBI" id="CHEBI:30616"/>
        <dbReference type="ChEBI" id="CHEBI:58533"/>
        <dbReference type="ChEBI" id="CHEBI:78440"/>
        <dbReference type="ChEBI" id="CHEBI:456216"/>
        <dbReference type="EC" id="2.7.1.100"/>
    </reaction>
</comment>
<protein>
    <recommendedName>
        <fullName evidence="7">Methylthioribose kinase</fullName>
        <shortName evidence="7">MTR kinase</shortName>
        <ecNumber evidence="7">2.7.1.100</ecNumber>
    </recommendedName>
</protein>
<dbReference type="HAMAP" id="MF_01683">
    <property type="entry name" value="Salvage_MtnK"/>
    <property type="match status" value="1"/>
</dbReference>
<dbReference type="PANTHER" id="PTHR34273:SF2">
    <property type="entry name" value="METHYLTHIORIBOSE KINASE"/>
    <property type="match status" value="1"/>
</dbReference>
<comment type="similarity">
    <text evidence="1 7">Belongs to the methylthioribose kinase family.</text>
</comment>
<dbReference type="InterPro" id="IPR011009">
    <property type="entry name" value="Kinase-like_dom_sf"/>
</dbReference>
<feature type="binding site" evidence="7">
    <location>
        <position position="57"/>
    </location>
    <ligand>
        <name>ATP</name>
        <dbReference type="ChEBI" id="CHEBI:30616"/>
    </ligand>
</feature>
<dbReference type="AlphaFoldDB" id="A0A1V0UV23"/>
<gene>
    <name evidence="7" type="primary">mtnK</name>
    <name evidence="9" type="ORF">B7C51_16245</name>
</gene>
<comment type="pathway">
    <text evidence="7">Amino-acid biosynthesis; L-methionine biosynthesis via salvage pathway; S-methyl-5-thio-alpha-D-ribose 1-phosphate from S-methyl-5'-thioadenosine (hydrolase route): step 2/2.</text>
</comment>
<dbReference type="InterPro" id="IPR009212">
    <property type="entry name" value="Methylthioribose_kinase"/>
</dbReference>
<evidence type="ECO:0000256" key="5">
    <source>
        <dbReference type="ARBA" id="ARBA00022777"/>
    </source>
</evidence>
<keyword evidence="4 7" id="KW-0547">Nucleotide-binding</keyword>
<feature type="binding site" evidence="7">
    <location>
        <position position="40"/>
    </location>
    <ligand>
        <name>ATP</name>
        <dbReference type="ChEBI" id="CHEBI:30616"/>
    </ligand>
</feature>
<dbReference type="RefSeq" id="WP_024093279.1">
    <property type="nucleotide sequence ID" value="NZ_CP020557.1"/>
</dbReference>
<comment type="function">
    <text evidence="7">Catalyzes the phosphorylation of methylthioribose into methylthioribose-1-phosphate.</text>
</comment>